<name>A0A9N9KJI5_9GLOM</name>
<evidence type="ECO:0000313" key="2">
    <source>
        <dbReference type="EMBL" id="CAG8831429.1"/>
    </source>
</evidence>
<dbReference type="Gene3D" id="3.30.710.10">
    <property type="entry name" value="Potassium Channel Kv1.1, Chain A"/>
    <property type="match status" value="1"/>
</dbReference>
<gene>
    <name evidence="2" type="ORF">CPELLU_LOCUS20738</name>
</gene>
<dbReference type="AlphaFoldDB" id="A0A9N9KJI5"/>
<reference evidence="2" key="1">
    <citation type="submission" date="2021-06" db="EMBL/GenBank/DDBJ databases">
        <authorList>
            <person name="Kallberg Y."/>
            <person name="Tangrot J."/>
            <person name="Rosling A."/>
        </authorList>
    </citation>
    <scope>NUCLEOTIDE SEQUENCE</scope>
    <source>
        <strain evidence="2">FL966</strain>
    </source>
</reference>
<accession>A0A9N9KJI5</accession>
<dbReference type="PROSITE" id="PS50097">
    <property type="entry name" value="BTB"/>
    <property type="match status" value="1"/>
</dbReference>
<feature type="non-terminal residue" evidence="2">
    <location>
        <position position="90"/>
    </location>
</feature>
<evidence type="ECO:0000259" key="1">
    <source>
        <dbReference type="PROSITE" id="PS50097"/>
    </source>
</evidence>
<dbReference type="Proteomes" id="UP000789759">
    <property type="component" value="Unassembled WGS sequence"/>
</dbReference>
<dbReference type="InterPro" id="IPR011333">
    <property type="entry name" value="SKP1/BTB/POZ_sf"/>
</dbReference>
<dbReference type="Pfam" id="PF00651">
    <property type="entry name" value="BTB"/>
    <property type="match status" value="1"/>
</dbReference>
<organism evidence="2 3">
    <name type="scientific">Cetraspora pellucida</name>
    <dbReference type="NCBI Taxonomy" id="1433469"/>
    <lineage>
        <taxon>Eukaryota</taxon>
        <taxon>Fungi</taxon>
        <taxon>Fungi incertae sedis</taxon>
        <taxon>Mucoromycota</taxon>
        <taxon>Glomeromycotina</taxon>
        <taxon>Glomeromycetes</taxon>
        <taxon>Diversisporales</taxon>
        <taxon>Gigasporaceae</taxon>
        <taxon>Cetraspora</taxon>
    </lineage>
</organism>
<dbReference type="SUPFAM" id="SSF54695">
    <property type="entry name" value="POZ domain"/>
    <property type="match status" value="1"/>
</dbReference>
<keyword evidence="3" id="KW-1185">Reference proteome</keyword>
<dbReference type="EMBL" id="CAJVQA010066158">
    <property type="protein sequence ID" value="CAG8831429.1"/>
    <property type="molecule type" value="Genomic_DNA"/>
</dbReference>
<proteinExistence type="predicted"/>
<dbReference type="CDD" id="cd18186">
    <property type="entry name" value="BTB_POZ_ZBTB_KLHL-like"/>
    <property type="match status" value="1"/>
</dbReference>
<dbReference type="OrthoDB" id="2390243at2759"/>
<evidence type="ECO:0000313" key="3">
    <source>
        <dbReference type="Proteomes" id="UP000789759"/>
    </source>
</evidence>
<comment type="caution">
    <text evidence="2">The sequence shown here is derived from an EMBL/GenBank/DDBJ whole genome shotgun (WGS) entry which is preliminary data.</text>
</comment>
<feature type="domain" description="BTB" evidence="1">
    <location>
        <begin position="3"/>
        <end position="76"/>
    </location>
</feature>
<feature type="non-terminal residue" evidence="2">
    <location>
        <position position="1"/>
    </location>
</feature>
<sequence length="90" mass="10571">NSYDIIITVDIGLNKQQIFAYLNILHARLTYFQNALSENWAKKENQFFVLSQPYISALIFNIILKYLYCRIIELNDLDIDMILKLLVAVD</sequence>
<dbReference type="InterPro" id="IPR000210">
    <property type="entry name" value="BTB/POZ_dom"/>
</dbReference>
<protein>
    <submittedName>
        <fullName evidence="2">4040_t:CDS:1</fullName>
    </submittedName>
</protein>